<evidence type="ECO:0000313" key="2">
    <source>
        <dbReference type="Ensembl" id="ENSMUSP00000157376.2"/>
    </source>
</evidence>
<dbReference type="AlphaFoldDB" id="A0A3Q4EGT8"/>
<name>A0A3Q4EGT8_MOUSE</name>
<dbReference type="GeneTree" id="ENSGT00950000182755"/>
<dbReference type="Gene3D" id="6.10.140.140">
    <property type="match status" value="1"/>
</dbReference>
<dbReference type="SMART" id="SM00349">
    <property type="entry name" value="KRAB"/>
    <property type="match status" value="1"/>
</dbReference>
<dbReference type="Pfam" id="PF01352">
    <property type="entry name" value="KRAB"/>
    <property type="match status" value="1"/>
</dbReference>
<dbReference type="SMR" id="A0A3Q4EGT8"/>
<dbReference type="ExpressionAtlas" id="A0A3Q4EGT8">
    <property type="expression patterns" value="baseline and differential"/>
</dbReference>
<dbReference type="GO" id="GO:0006355">
    <property type="term" value="P:regulation of DNA-templated transcription"/>
    <property type="evidence" value="ECO:0007669"/>
    <property type="project" value="InterPro"/>
</dbReference>
<reference evidence="2" key="3">
    <citation type="submission" date="2025-08" db="UniProtKB">
        <authorList>
            <consortium name="Ensembl"/>
        </authorList>
    </citation>
    <scope>IDENTIFICATION</scope>
    <source>
        <strain evidence="2">C57BL/6J</strain>
    </source>
</reference>
<dbReference type="PANTHER" id="PTHR23232">
    <property type="entry name" value="KRAB DOMAIN C2H2 ZINC FINGER"/>
    <property type="match status" value="1"/>
</dbReference>
<dbReference type="AGR" id="MGI:2441928"/>
<dbReference type="InterPro" id="IPR036051">
    <property type="entry name" value="KRAB_dom_sf"/>
</dbReference>
<reference evidence="2 4" key="2">
    <citation type="journal article" date="2011" name="PLoS Biol.">
        <title>Modernizing reference genome assemblies.</title>
        <authorList>
            <person name="Church D.M."/>
            <person name="Schneider V.A."/>
            <person name="Graves T."/>
            <person name="Auger K."/>
            <person name="Cunningham F."/>
            <person name="Bouk N."/>
            <person name="Chen H.C."/>
            <person name="Agarwala R."/>
            <person name="McLaren W.M."/>
            <person name="Ritchie G.R."/>
            <person name="Albracht D."/>
            <person name="Kremitzki M."/>
            <person name="Rock S."/>
            <person name="Kotkiewicz H."/>
            <person name="Kremitzki C."/>
            <person name="Wollam A."/>
            <person name="Trani L."/>
            <person name="Fulton L."/>
            <person name="Fulton R."/>
            <person name="Matthews L."/>
            <person name="Whitehead S."/>
            <person name="Chow W."/>
            <person name="Torrance J."/>
            <person name="Dunn M."/>
            <person name="Harden G."/>
            <person name="Threadgold G."/>
            <person name="Wood J."/>
            <person name="Collins J."/>
            <person name="Heath P."/>
            <person name="Griffiths G."/>
            <person name="Pelan S."/>
            <person name="Grafham D."/>
            <person name="Eichler E.E."/>
            <person name="Weinstock G."/>
            <person name="Mardis E.R."/>
            <person name="Wilson R.K."/>
            <person name="Howe K."/>
            <person name="Flicek P."/>
            <person name="Hubbard T."/>
        </authorList>
    </citation>
    <scope>NUCLEOTIDE SEQUENCE [LARGE SCALE GENOMIC DNA]</scope>
    <source>
        <strain evidence="2 4">C57BL/6J</strain>
    </source>
</reference>
<keyword evidence="4" id="KW-1185">Reference proteome</keyword>
<protein>
    <submittedName>
        <fullName evidence="2">Zinc finger protein 952</fullName>
    </submittedName>
</protein>
<evidence type="ECO:0000259" key="1">
    <source>
        <dbReference type="PROSITE" id="PS50805"/>
    </source>
</evidence>
<dbReference type="InterPro" id="IPR050169">
    <property type="entry name" value="Krueppel_C2H2_ZnF"/>
</dbReference>
<proteinExistence type="predicted"/>
<dbReference type="Proteomes" id="UP000000589">
    <property type="component" value="Chromosome 17"/>
</dbReference>
<sequence length="179" mass="20713">MHQKQRMEPVTFEDVAVNFSLGEWALLDSSQKKLYRDVMTETFMNLISIGKTEEKENIEDNYQNLRKNVRTWVECSVGSFIFTNSHRSKISRAVRPPSSRFFVYGPELWWLRGVVTTEMSVSVEKPGNGFQSVSFVETRLLKYQCVKTVCLLETSLFIPSQKCTSDVKLQRNPVGLRNM</sequence>
<evidence type="ECO:0000313" key="3">
    <source>
        <dbReference type="MGI" id="MGI:2441928"/>
    </source>
</evidence>
<evidence type="ECO:0000313" key="4">
    <source>
        <dbReference type="Proteomes" id="UP000000589"/>
    </source>
</evidence>
<gene>
    <name evidence="2 3" type="primary">Zfp952</name>
</gene>
<dbReference type="PANTHER" id="PTHR23232:SF163">
    <property type="entry name" value="ZINC FINGER PROTEIN 589"/>
    <property type="match status" value="1"/>
</dbReference>
<reference evidence="2" key="4">
    <citation type="submission" date="2025-09" db="UniProtKB">
        <authorList>
            <consortium name="Ensembl"/>
        </authorList>
    </citation>
    <scope>IDENTIFICATION</scope>
    <source>
        <strain evidence="2">C57BL/6J</strain>
    </source>
</reference>
<accession>A0A3Q4EGT8</accession>
<dbReference type="PROSITE" id="PS50805">
    <property type="entry name" value="KRAB"/>
    <property type="match status" value="1"/>
</dbReference>
<dbReference type="InterPro" id="IPR001909">
    <property type="entry name" value="KRAB"/>
</dbReference>
<reference evidence="2 4" key="1">
    <citation type="journal article" date="2009" name="PLoS Biol.">
        <title>Lineage-specific biology revealed by a finished genome assembly of the mouse.</title>
        <authorList>
            <consortium name="Mouse Genome Sequencing Consortium"/>
            <person name="Church D.M."/>
            <person name="Goodstadt L."/>
            <person name="Hillier L.W."/>
            <person name="Zody M.C."/>
            <person name="Goldstein S."/>
            <person name="She X."/>
            <person name="Bult C.J."/>
            <person name="Agarwala R."/>
            <person name="Cherry J.L."/>
            <person name="DiCuccio M."/>
            <person name="Hlavina W."/>
            <person name="Kapustin Y."/>
            <person name="Meric P."/>
            <person name="Maglott D."/>
            <person name="Birtle Z."/>
            <person name="Marques A.C."/>
            <person name="Graves T."/>
            <person name="Zhou S."/>
            <person name="Teague B."/>
            <person name="Potamousis K."/>
            <person name="Churas C."/>
            <person name="Place M."/>
            <person name="Herschleb J."/>
            <person name="Runnheim R."/>
            <person name="Forrest D."/>
            <person name="Amos-Landgraf J."/>
            <person name="Schwartz D.C."/>
            <person name="Cheng Z."/>
            <person name="Lindblad-Toh K."/>
            <person name="Eichler E.E."/>
            <person name="Ponting C.P."/>
        </authorList>
    </citation>
    <scope>NUCLEOTIDE SEQUENCE [LARGE SCALE GENOMIC DNA]</scope>
    <source>
        <strain evidence="2 4">C57BL/6J</strain>
    </source>
</reference>
<dbReference type="Bgee" id="ENSMUSG00000053390">
    <property type="expression patterns" value="Expressed in animal zygote and 209 other cell types or tissues"/>
</dbReference>
<dbReference type="CDD" id="cd07765">
    <property type="entry name" value="KRAB_A-box"/>
    <property type="match status" value="1"/>
</dbReference>
<organism evidence="2 4">
    <name type="scientific">Mus musculus</name>
    <name type="common">Mouse</name>
    <dbReference type="NCBI Taxonomy" id="10090"/>
    <lineage>
        <taxon>Eukaryota</taxon>
        <taxon>Metazoa</taxon>
        <taxon>Chordata</taxon>
        <taxon>Craniata</taxon>
        <taxon>Vertebrata</taxon>
        <taxon>Euteleostomi</taxon>
        <taxon>Mammalia</taxon>
        <taxon>Eutheria</taxon>
        <taxon>Euarchontoglires</taxon>
        <taxon>Glires</taxon>
        <taxon>Rodentia</taxon>
        <taxon>Myomorpha</taxon>
        <taxon>Muroidea</taxon>
        <taxon>Muridae</taxon>
        <taxon>Murinae</taxon>
        <taxon>Mus</taxon>
        <taxon>Mus</taxon>
    </lineage>
</organism>
<dbReference type="VEuPathDB" id="HostDB:ENSMUSG00000053390"/>
<dbReference type="Ensembl" id="ENSMUST00000141815.3">
    <property type="protein sequence ID" value="ENSMUSP00000157376.2"/>
    <property type="gene ID" value="ENSMUSG00000053390.17"/>
</dbReference>
<dbReference type="SUPFAM" id="SSF109640">
    <property type="entry name" value="KRAB domain (Kruppel-associated box)"/>
    <property type="match status" value="1"/>
</dbReference>
<feature type="domain" description="KRAB" evidence="1">
    <location>
        <begin position="10"/>
        <end position="84"/>
    </location>
</feature>
<dbReference type="MGI" id="MGI:2441928">
    <property type="gene designation" value="Zfp952"/>
</dbReference>